<dbReference type="Proteomes" id="UP001140560">
    <property type="component" value="Unassembled WGS sequence"/>
</dbReference>
<gene>
    <name evidence="2" type="ORF">N0V83_004319</name>
</gene>
<sequence>MDSTMDPNSIDECPKVPTTLSTLMRSHLDEDLIEDTPIVSTTSSRVGLRLVDSFAHPTSATIARARLSLKHAPGSVATAAHRRKQHTSALQYIRAIQVANPPLTFYTGLLRKLRWLGPVKAVPGRGPLDTALLDINLDKEKTTELDNDLAATLDLRSAPLATLLLSYIATTDKRIYEKVVQQLLYSSPKFAPTVASAVYEELQATVQEAPTALHYPSKPSLHRFKTSPTLASRRGLTNLVLKDLTQLNGSAEEYDYSLLAYKILENPDFPVAPFWHAEYASQRSWLDIALELPEDSASGFFAHEIFLQKVLNELNSFGVLPHAGKLRVLRASAVAQAKKMMKAEAEVAFAEESKRLLRCKIEHLIPEVGHSAKELKAIRMIALEGLDDANVLELSDSAIVTLLTAEMEKVMKDEDQMTDLEAQRVCDVISEYSDDIDEDYWNEQSVLDVVCNERKRGQINDWIVSIEHSNIVHFELYSDDRNYCGPLEPYDEDEMRILLEIKLKTEAENNYEGPKIMFHHDDDGNILLPLDDGYELERSEGHYTNMSGFSGILLSTDEDDEDDQKEAEDSASSADVSSSSSKQKKCDEPTSKPDNLDPITPPDFYDEVLEFDDGRARALINPAPPRSRPYIPPAGYNPEYTHHLTRLAHAAGKGRMARRLNSLRSTWDIPHHAHGPEQPGMRLQWSGWTTRPTPDWDATKAVKPKFLQTHLPRAVIGKEAGLLDHFNELAEKRQKEMGEIGEILDVMDFLPPRRPIHADRALEYYGTQLVECVPEKYVKPPPKFDVSHLEPKRSSAALRPRRSFCDDGGVINASKQHAYRPDVVAPSVRAAPPPGFTPPGSQFAHLLGPQCLTPPPDLAPSVRVAPPPGLGFTPPKLQSAPLSRPPGLAPPPGFGPATQVAPPPGFTPPEFGCLSGRRCPAPPPGFGPTTQIVPPLGLAPPPGFEPTSRVAPPPGFGPATRVAPPPGFEHLAPPPGLSTSDSMRQYNNARLHAVLARGMC</sequence>
<keyword evidence="3" id="KW-1185">Reference proteome</keyword>
<proteinExistence type="predicted"/>
<dbReference type="AlphaFoldDB" id="A0A9W8Y8B2"/>
<name>A0A9W8Y8B2_9PLEO</name>
<accession>A0A9W8Y8B2</accession>
<protein>
    <submittedName>
        <fullName evidence="2">Uncharacterized protein</fullName>
    </submittedName>
</protein>
<evidence type="ECO:0000256" key="1">
    <source>
        <dbReference type="SAM" id="MobiDB-lite"/>
    </source>
</evidence>
<feature type="compositionally biased region" description="Basic and acidic residues" evidence="1">
    <location>
        <begin position="584"/>
        <end position="595"/>
    </location>
</feature>
<feature type="region of interest" description="Disordered" evidence="1">
    <location>
        <begin position="547"/>
        <end position="606"/>
    </location>
</feature>
<dbReference type="OrthoDB" id="3774942at2759"/>
<organism evidence="2 3">
    <name type="scientific">Neocucurbitaria cava</name>
    <dbReference type="NCBI Taxonomy" id="798079"/>
    <lineage>
        <taxon>Eukaryota</taxon>
        <taxon>Fungi</taxon>
        <taxon>Dikarya</taxon>
        <taxon>Ascomycota</taxon>
        <taxon>Pezizomycotina</taxon>
        <taxon>Dothideomycetes</taxon>
        <taxon>Pleosporomycetidae</taxon>
        <taxon>Pleosporales</taxon>
        <taxon>Pleosporineae</taxon>
        <taxon>Cucurbitariaceae</taxon>
        <taxon>Neocucurbitaria</taxon>
    </lineage>
</organism>
<reference evidence="2" key="1">
    <citation type="submission" date="2022-10" db="EMBL/GenBank/DDBJ databases">
        <title>Tapping the CABI collections for fungal endophytes: first genome assemblies for Collariella, Neodidymelliopsis, Ascochyta clinopodiicola, Didymella pomorum, Didymosphaeria variabile, Neocosmospora piperis and Neocucurbitaria cava.</title>
        <authorList>
            <person name="Hill R."/>
        </authorList>
    </citation>
    <scope>NUCLEOTIDE SEQUENCE</scope>
    <source>
        <strain evidence="2">IMI 356814</strain>
    </source>
</reference>
<dbReference type="EMBL" id="JAPEUY010000007">
    <property type="protein sequence ID" value="KAJ4371103.1"/>
    <property type="molecule type" value="Genomic_DNA"/>
</dbReference>
<feature type="compositionally biased region" description="Acidic residues" evidence="1">
    <location>
        <begin position="556"/>
        <end position="566"/>
    </location>
</feature>
<comment type="caution">
    <text evidence="2">The sequence shown here is derived from an EMBL/GenBank/DDBJ whole genome shotgun (WGS) entry which is preliminary data.</text>
</comment>
<evidence type="ECO:0000313" key="2">
    <source>
        <dbReference type="EMBL" id="KAJ4371103.1"/>
    </source>
</evidence>
<feature type="compositionally biased region" description="Low complexity" evidence="1">
    <location>
        <begin position="570"/>
        <end position="581"/>
    </location>
</feature>
<evidence type="ECO:0000313" key="3">
    <source>
        <dbReference type="Proteomes" id="UP001140560"/>
    </source>
</evidence>